<name>A0A6J6QMA4_9ZZZZ</name>
<evidence type="ECO:0000313" key="5">
    <source>
        <dbReference type="EMBL" id="CAB4965642.1"/>
    </source>
</evidence>
<dbReference type="EMBL" id="CAFBPT010000003">
    <property type="protein sequence ID" value="CAB5025969.1"/>
    <property type="molecule type" value="Genomic_DNA"/>
</dbReference>
<dbReference type="AlphaFoldDB" id="A0A6J6QMA4"/>
<dbReference type="EMBL" id="CAFBMA010000006">
    <property type="protein sequence ID" value="CAB4896666.1"/>
    <property type="molecule type" value="Genomic_DNA"/>
</dbReference>
<evidence type="ECO:0000313" key="4">
    <source>
        <dbReference type="EMBL" id="CAB4896666.1"/>
    </source>
</evidence>
<protein>
    <submittedName>
        <fullName evidence="2">Unannotated protein</fullName>
    </submittedName>
</protein>
<reference evidence="2" key="1">
    <citation type="submission" date="2020-05" db="EMBL/GenBank/DDBJ databases">
        <authorList>
            <person name="Chiriac C."/>
            <person name="Salcher M."/>
            <person name="Ghai R."/>
            <person name="Kavagutti S V."/>
        </authorList>
    </citation>
    <scope>NUCLEOTIDE SEQUENCE</scope>
</reference>
<organism evidence="2">
    <name type="scientific">freshwater metagenome</name>
    <dbReference type="NCBI Taxonomy" id="449393"/>
    <lineage>
        <taxon>unclassified sequences</taxon>
        <taxon>metagenomes</taxon>
        <taxon>ecological metagenomes</taxon>
    </lineage>
</organism>
<evidence type="ECO:0000313" key="6">
    <source>
        <dbReference type="EMBL" id="CAB5025969.1"/>
    </source>
</evidence>
<evidence type="ECO:0000313" key="3">
    <source>
        <dbReference type="EMBL" id="CAB4822586.1"/>
    </source>
</evidence>
<dbReference type="Gene3D" id="3.40.50.300">
    <property type="entry name" value="P-loop containing nucleotide triphosphate hydrolases"/>
    <property type="match status" value="1"/>
</dbReference>
<dbReference type="InterPro" id="IPR027417">
    <property type="entry name" value="P-loop_NTPase"/>
</dbReference>
<evidence type="ECO:0000313" key="1">
    <source>
        <dbReference type="EMBL" id="CAB4675517.1"/>
    </source>
</evidence>
<accession>A0A6J6QMA4</accession>
<dbReference type="SUPFAM" id="SSF52540">
    <property type="entry name" value="P-loop containing nucleoside triphosphate hydrolases"/>
    <property type="match status" value="1"/>
</dbReference>
<dbReference type="EMBL" id="CAFBNU010000008">
    <property type="protein sequence ID" value="CAB4965642.1"/>
    <property type="molecule type" value="Genomic_DNA"/>
</dbReference>
<proteinExistence type="predicted"/>
<evidence type="ECO:0000313" key="2">
    <source>
        <dbReference type="EMBL" id="CAB4710763.1"/>
    </source>
</evidence>
<dbReference type="EMBL" id="CAEZXD010000014">
    <property type="protein sequence ID" value="CAB4675517.1"/>
    <property type="molecule type" value="Genomic_DNA"/>
</dbReference>
<dbReference type="EMBL" id="CAEZYD010000009">
    <property type="protein sequence ID" value="CAB4710763.1"/>
    <property type="molecule type" value="Genomic_DNA"/>
</dbReference>
<gene>
    <name evidence="1" type="ORF">UFOPK2343_00684</name>
    <name evidence="2" type="ORF">UFOPK2652_00781</name>
    <name evidence="3" type="ORF">UFOPK3128_00906</name>
    <name evidence="4" type="ORF">UFOPK3511_00792</name>
    <name evidence="5" type="ORF">UFOPK3880_00863</name>
    <name evidence="6" type="ORF">UFOPK4146_00550</name>
</gene>
<sequence>MNQQLDQIKAALPGLIPNCGDCVVITIDGPAGSGKTSLALTLKREIASSYTIHMDELYEGWGSTMTPALTTKLVSILESVDKEENVFFTPFNWLENCLGTPISVKAPKYLLIEGVGAGQSAIRKFVSLAIWIEVPQDVGLARVIERDGPAVAEFMPGFIEAQTAHFSKEDTKKSADYRLSGHHTV</sequence>
<dbReference type="EMBL" id="CAFAAZ010000007">
    <property type="protein sequence ID" value="CAB4822586.1"/>
    <property type="molecule type" value="Genomic_DNA"/>
</dbReference>